<organism evidence="1 2">
    <name type="scientific">Marasmiellus scandens</name>
    <dbReference type="NCBI Taxonomy" id="2682957"/>
    <lineage>
        <taxon>Eukaryota</taxon>
        <taxon>Fungi</taxon>
        <taxon>Dikarya</taxon>
        <taxon>Basidiomycota</taxon>
        <taxon>Agaricomycotina</taxon>
        <taxon>Agaricomycetes</taxon>
        <taxon>Agaricomycetidae</taxon>
        <taxon>Agaricales</taxon>
        <taxon>Marasmiineae</taxon>
        <taxon>Omphalotaceae</taxon>
        <taxon>Marasmiellus</taxon>
    </lineage>
</organism>
<comment type="caution">
    <text evidence="1">The sequence shown here is derived from an EMBL/GenBank/DDBJ whole genome shotgun (WGS) entry which is preliminary data.</text>
</comment>
<gene>
    <name evidence="1" type="ORF">VKT23_013989</name>
</gene>
<evidence type="ECO:0000313" key="1">
    <source>
        <dbReference type="EMBL" id="KAK7447733.1"/>
    </source>
</evidence>
<dbReference type="EMBL" id="JBANRG010000040">
    <property type="protein sequence ID" value="KAK7447733.1"/>
    <property type="molecule type" value="Genomic_DNA"/>
</dbReference>
<accession>A0ABR1J4H8</accession>
<keyword evidence="2" id="KW-1185">Reference proteome</keyword>
<protein>
    <submittedName>
        <fullName evidence="1">Uncharacterized protein</fullName>
    </submittedName>
</protein>
<reference evidence="1 2" key="1">
    <citation type="submission" date="2024-01" db="EMBL/GenBank/DDBJ databases">
        <title>A draft genome for the cacao thread blight pathogen Marasmiellus scandens.</title>
        <authorList>
            <person name="Baruah I.K."/>
            <person name="Leung J."/>
            <person name="Bukari Y."/>
            <person name="Amoako-Attah I."/>
            <person name="Meinhardt L.W."/>
            <person name="Bailey B.A."/>
            <person name="Cohen S.P."/>
        </authorList>
    </citation>
    <scope>NUCLEOTIDE SEQUENCE [LARGE SCALE GENOMIC DNA]</scope>
    <source>
        <strain evidence="1 2">GH-19</strain>
    </source>
</reference>
<proteinExistence type="predicted"/>
<evidence type="ECO:0000313" key="2">
    <source>
        <dbReference type="Proteomes" id="UP001498398"/>
    </source>
</evidence>
<sequence>MDKITIRPHPILQASTLSITRTYRSWITVGALGFPISLPVNPSGPRFAQPRYCHTIPVVPETPLIPLHSSFLNMSMLHEFPSHSPSDILLLTCEMPETPGSV</sequence>
<dbReference type="Proteomes" id="UP001498398">
    <property type="component" value="Unassembled WGS sequence"/>
</dbReference>
<name>A0ABR1J4H8_9AGAR</name>